<organism evidence="1 2">
    <name type="scientific">Levilactobacillus brevis</name>
    <name type="common">Lactobacillus brevis</name>
    <dbReference type="NCBI Taxonomy" id="1580"/>
    <lineage>
        <taxon>Bacteria</taxon>
        <taxon>Bacillati</taxon>
        <taxon>Bacillota</taxon>
        <taxon>Bacilli</taxon>
        <taxon>Lactobacillales</taxon>
        <taxon>Lactobacillaceae</taxon>
        <taxon>Levilactobacillus</taxon>
    </lineage>
</organism>
<reference evidence="1 2" key="1">
    <citation type="submission" date="2017-09" db="EMBL/GenBank/DDBJ databases">
        <title>Genome sequence of Lactobacillus brevis D7.</title>
        <authorList>
            <person name="Kwon M.-S."/>
            <person name="Lim S.K."/>
            <person name="Choi H.-J."/>
        </authorList>
    </citation>
    <scope>NUCLEOTIDE SEQUENCE [LARGE SCALE GENOMIC DNA]</scope>
    <source>
        <strain evidence="1 2">D7</strain>
    </source>
</reference>
<evidence type="ECO:0000313" key="2">
    <source>
        <dbReference type="Proteomes" id="UP000217918"/>
    </source>
</evidence>
<comment type="caution">
    <text evidence="1">The sequence shown here is derived from an EMBL/GenBank/DDBJ whole genome shotgun (WGS) entry which is preliminary data.</text>
</comment>
<dbReference type="AlphaFoldDB" id="A0A2A3U169"/>
<sequence length="219" mass="24433">MARRPFMQIPPHSLGTILKTLRHILAADATPEAVLKDIDVPVWYLLELEADHITVADGDTLTLICSCYKLTVDQLLMLSAAADLPEAIVHMTIQQYRTYEVPNDLPDQPWPDSTQVTPLITNSDPLAKHTYADVLHCVRTQVEDQSVTAVSALLNVSPMAYWQMEAGQLPVPAWLQRKIAFRLHLKSLTTLTRATDILTAICQHLDITPDGLPTELRLP</sequence>
<dbReference type="Proteomes" id="UP000217918">
    <property type="component" value="Unassembled WGS sequence"/>
</dbReference>
<protein>
    <submittedName>
        <fullName evidence="1">Uncharacterized protein</fullName>
    </submittedName>
</protein>
<dbReference type="EMBL" id="NVYO01000001">
    <property type="protein sequence ID" value="PBQ24698.1"/>
    <property type="molecule type" value="Genomic_DNA"/>
</dbReference>
<name>A0A2A3U169_LEVBR</name>
<evidence type="ECO:0000313" key="1">
    <source>
        <dbReference type="EMBL" id="PBQ24698.1"/>
    </source>
</evidence>
<accession>A0A2A3U169</accession>
<proteinExistence type="predicted"/>
<gene>
    <name evidence="1" type="ORF">CNR29_11970</name>
</gene>